<dbReference type="EMBL" id="PQVG01000010">
    <property type="protein sequence ID" value="POY36823.1"/>
    <property type="molecule type" value="Genomic_DNA"/>
</dbReference>
<dbReference type="AlphaFoldDB" id="A0A2S5A3X9"/>
<comment type="caution">
    <text evidence="1">The sequence shown here is derived from an EMBL/GenBank/DDBJ whole genome shotgun (WGS) entry which is preliminary data.</text>
</comment>
<name>A0A2S5A3X9_9FLAO</name>
<sequence>MFKILAKINKLILPSFTKNGLDIAKAKKWQLAILAYRYYVTTRALDC</sequence>
<organism evidence="1 2">
    <name type="scientific">Flavobacterium alvei</name>
    <dbReference type="NCBI Taxonomy" id="2080416"/>
    <lineage>
        <taxon>Bacteria</taxon>
        <taxon>Pseudomonadati</taxon>
        <taxon>Bacteroidota</taxon>
        <taxon>Flavobacteriia</taxon>
        <taxon>Flavobacteriales</taxon>
        <taxon>Flavobacteriaceae</taxon>
        <taxon>Flavobacterium</taxon>
    </lineage>
</organism>
<dbReference type="RefSeq" id="WP_103806971.1">
    <property type="nucleotide sequence ID" value="NZ_PQVG01000010.1"/>
</dbReference>
<accession>A0A2S5A3X9</accession>
<proteinExistence type="predicted"/>
<protein>
    <submittedName>
        <fullName evidence="1">SsrA-binding protein</fullName>
    </submittedName>
</protein>
<reference evidence="1 2" key="1">
    <citation type="submission" date="2018-01" db="EMBL/GenBank/DDBJ databases">
        <authorList>
            <person name="Gaut B.S."/>
            <person name="Morton B.R."/>
            <person name="Clegg M.T."/>
            <person name="Duvall M.R."/>
        </authorList>
    </citation>
    <scope>NUCLEOTIDE SEQUENCE [LARGE SCALE GENOMIC DNA]</scope>
    <source>
        <strain evidence="1 2">HR-AY</strain>
    </source>
</reference>
<gene>
    <name evidence="1" type="ORF">C3L50_14830</name>
</gene>
<evidence type="ECO:0000313" key="2">
    <source>
        <dbReference type="Proteomes" id="UP000237310"/>
    </source>
</evidence>
<evidence type="ECO:0000313" key="1">
    <source>
        <dbReference type="EMBL" id="POY36823.1"/>
    </source>
</evidence>
<dbReference type="Proteomes" id="UP000237310">
    <property type="component" value="Unassembled WGS sequence"/>
</dbReference>
<dbReference type="OrthoDB" id="1448648at2"/>
<keyword evidence="2" id="KW-1185">Reference proteome</keyword>